<organism evidence="12 13">
    <name type="scientific">Hungatella hathewayi WAL-18680</name>
    <dbReference type="NCBI Taxonomy" id="742737"/>
    <lineage>
        <taxon>Bacteria</taxon>
        <taxon>Bacillati</taxon>
        <taxon>Bacillota</taxon>
        <taxon>Clostridia</taxon>
        <taxon>Lachnospirales</taxon>
        <taxon>Lachnospiraceae</taxon>
        <taxon>Hungatella</taxon>
    </lineage>
</organism>
<feature type="domain" description="FMN-binding" evidence="11">
    <location>
        <begin position="66"/>
        <end position="144"/>
    </location>
</feature>
<dbReference type="InterPro" id="IPR003953">
    <property type="entry name" value="FAD-dep_OxRdtase_2_FAD-bd"/>
</dbReference>
<dbReference type="AlphaFoldDB" id="G5ILL7"/>
<evidence type="ECO:0000313" key="13">
    <source>
        <dbReference type="Proteomes" id="UP000005384"/>
    </source>
</evidence>
<comment type="caution">
    <text evidence="12">The sequence shown here is derived from an EMBL/GenBank/DDBJ whole genome shotgun (WGS) entry which is preliminary data.</text>
</comment>
<gene>
    <name evidence="12" type="ORF">HMPREF9473_04395</name>
</gene>
<dbReference type="Pfam" id="PF04205">
    <property type="entry name" value="FMN_bind"/>
    <property type="match status" value="1"/>
</dbReference>
<dbReference type="Gene3D" id="3.90.1010.20">
    <property type="match status" value="1"/>
</dbReference>
<dbReference type="InterPro" id="IPR007329">
    <property type="entry name" value="FMN-bd"/>
</dbReference>
<feature type="signal peptide" evidence="10">
    <location>
        <begin position="1"/>
        <end position="21"/>
    </location>
</feature>
<dbReference type="PATRIC" id="fig|742737.3.peg.4379"/>
<dbReference type="GO" id="GO:0016020">
    <property type="term" value="C:membrane"/>
    <property type="evidence" value="ECO:0007669"/>
    <property type="project" value="InterPro"/>
</dbReference>
<evidence type="ECO:0000313" key="12">
    <source>
        <dbReference type="EMBL" id="EHI57286.1"/>
    </source>
</evidence>
<keyword evidence="13" id="KW-1185">Reference proteome</keyword>
<dbReference type="GO" id="GO:0033765">
    <property type="term" value="F:steroid dehydrogenase activity, acting on the CH-CH group of donors"/>
    <property type="evidence" value="ECO:0007669"/>
    <property type="project" value="UniProtKB-ARBA"/>
</dbReference>
<evidence type="ECO:0000256" key="7">
    <source>
        <dbReference type="ARBA" id="ARBA00023002"/>
    </source>
</evidence>
<dbReference type="HOGENOM" id="CLU_011398_4_0_9"/>
<evidence type="ECO:0000256" key="4">
    <source>
        <dbReference type="ARBA" id="ARBA00015872"/>
    </source>
</evidence>
<dbReference type="EMBL" id="ADLN01000120">
    <property type="protein sequence ID" value="EHI57286.1"/>
    <property type="molecule type" value="Genomic_DNA"/>
</dbReference>
<evidence type="ECO:0000256" key="5">
    <source>
        <dbReference type="ARBA" id="ARBA00022630"/>
    </source>
</evidence>
<dbReference type="PROSITE" id="PS51257">
    <property type="entry name" value="PROKAR_LIPOPROTEIN"/>
    <property type="match status" value="1"/>
</dbReference>
<comment type="catalytic activity">
    <reaction evidence="8">
        <text>dihydrourocanate + A = urocanate + AH2</text>
        <dbReference type="Rhea" id="RHEA:36059"/>
        <dbReference type="ChEBI" id="CHEBI:13193"/>
        <dbReference type="ChEBI" id="CHEBI:17499"/>
        <dbReference type="ChEBI" id="CHEBI:27247"/>
        <dbReference type="ChEBI" id="CHEBI:72991"/>
        <dbReference type="EC" id="1.3.99.33"/>
    </reaction>
</comment>
<dbReference type="GO" id="GO:0010181">
    <property type="term" value="F:FMN binding"/>
    <property type="evidence" value="ECO:0007669"/>
    <property type="project" value="InterPro"/>
</dbReference>
<dbReference type="SUPFAM" id="SSF56425">
    <property type="entry name" value="Succinate dehydrogenase/fumarate reductase flavoprotein, catalytic domain"/>
    <property type="match status" value="1"/>
</dbReference>
<dbReference type="InterPro" id="IPR036188">
    <property type="entry name" value="FAD/NAD-bd_sf"/>
</dbReference>
<keyword evidence="5" id="KW-0285">Flavoprotein</keyword>
<dbReference type="PANTHER" id="PTHR43400:SF10">
    <property type="entry name" value="3-OXOSTEROID 1-DEHYDROGENASE"/>
    <property type="match status" value="1"/>
</dbReference>
<name>G5ILL7_9FIRM</name>
<dbReference type="PANTHER" id="PTHR43400">
    <property type="entry name" value="FUMARATE REDUCTASE"/>
    <property type="match status" value="1"/>
</dbReference>
<dbReference type="SUPFAM" id="SSF51905">
    <property type="entry name" value="FAD/NAD(P)-binding domain"/>
    <property type="match status" value="1"/>
</dbReference>
<reference evidence="12 13" key="1">
    <citation type="submission" date="2011-08" db="EMBL/GenBank/DDBJ databases">
        <title>The Genome Sequence of Clostridium hathewayi WAL-18680.</title>
        <authorList>
            <consortium name="The Broad Institute Genome Sequencing Platform"/>
            <person name="Earl A."/>
            <person name="Ward D."/>
            <person name="Feldgarden M."/>
            <person name="Gevers D."/>
            <person name="Finegold S.M."/>
            <person name="Summanen P.H."/>
            <person name="Molitoris D.R."/>
            <person name="Song M."/>
            <person name="Daigneault M."/>
            <person name="Allen-Vercoe E."/>
            <person name="Young S.K."/>
            <person name="Zeng Q."/>
            <person name="Gargeya S."/>
            <person name="Fitzgerald M."/>
            <person name="Haas B."/>
            <person name="Abouelleil A."/>
            <person name="Alvarado L."/>
            <person name="Arachchi H.M."/>
            <person name="Berlin A."/>
            <person name="Brown A."/>
            <person name="Chapman S.B."/>
            <person name="Chen Z."/>
            <person name="Dunbar C."/>
            <person name="Freedman E."/>
            <person name="Gearin G."/>
            <person name="Gellesch M."/>
            <person name="Goldberg J."/>
            <person name="Griggs A."/>
            <person name="Gujja S."/>
            <person name="Heiman D."/>
            <person name="Howarth C."/>
            <person name="Larson L."/>
            <person name="Lui A."/>
            <person name="MacDonald P.J.P."/>
            <person name="Montmayeur A."/>
            <person name="Murphy C."/>
            <person name="Neiman D."/>
            <person name="Pearson M."/>
            <person name="Priest M."/>
            <person name="Roberts A."/>
            <person name="Saif S."/>
            <person name="Shea T."/>
            <person name="Shenoy N."/>
            <person name="Sisk P."/>
            <person name="Stolte C."/>
            <person name="Sykes S."/>
            <person name="Wortman J."/>
            <person name="Nusbaum C."/>
            <person name="Birren B."/>
        </authorList>
    </citation>
    <scope>NUCLEOTIDE SEQUENCE [LARGE SCALE GENOMIC DNA]</scope>
    <source>
        <strain evidence="12 13">WAL-18680</strain>
    </source>
</reference>
<proteinExistence type="predicted"/>
<dbReference type="OrthoDB" id="3169476at2"/>
<comment type="cofactor">
    <cofactor evidence="2">
        <name>FAD</name>
        <dbReference type="ChEBI" id="CHEBI:57692"/>
    </cofactor>
</comment>
<dbReference type="RefSeq" id="WP_006782383.1">
    <property type="nucleotide sequence ID" value="NZ_CP040506.1"/>
</dbReference>
<evidence type="ECO:0000256" key="2">
    <source>
        <dbReference type="ARBA" id="ARBA00001974"/>
    </source>
</evidence>
<comment type="cofactor">
    <cofactor evidence="1">
        <name>FMN</name>
        <dbReference type="ChEBI" id="CHEBI:58210"/>
    </cofactor>
</comment>
<feature type="region of interest" description="Disordered" evidence="9">
    <location>
        <begin position="26"/>
        <end position="56"/>
    </location>
</feature>
<evidence type="ECO:0000256" key="10">
    <source>
        <dbReference type="SAM" id="SignalP"/>
    </source>
</evidence>
<protein>
    <recommendedName>
        <fullName evidence="4">Urocanate reductase</fullName>
        <ecNumber evidence="3">1.3.99.33</ecNumber>
    </recommendedName>
</protein>
<dbReference type="SMART" id="SM00900">
    <property type="entry name" value="FMN_bind"/>
    <property type="match status" value="1"/>
</dbReference>
<dbReference type="InterPro" id="IPR027477">
    <property type="entry name" value="Succ_DH/fumarate_Rdtase_cat_sf"/>
</dbReference>
<keyword evidence="7" id="KW-0560">Oxidoreductase</keyword>
<dbReference type="InterPro" id="IPR050315">
    <property type="entry name" value="FAD-oxidoreductase_2"/>
</dbReference>
<dbReference type="Proteomes" id="UP000005384">
    <property type="component" value="Unassembled WGS sequence"/>
</dbReference>
<dbReference type="Gene3D" id="3.90.700.10">
    <property type="entry name" value="Succinate dehydrogenase/fumarate reductase flavoprotein, catalytic domain"/>
    <property type="match status" value="1"/>
</dbReference>
<evidence type="ECO:0000256" key="3">
    <source>
        <dbReference type="ARBA" id="ARBA00013137"/>
    </source>
</evidence>
<dbReference type="GO" id="GO:0008202">
    <property type="term" value="P:steroid metabolic process"/>
    <property type="evidence" value="ECO:0007669"/>
    <property type="project" value="UniProtKB-ARBA"/>
</dbReference>
<dbReference type="Pfam" id="PF00890">
    <property type="entry name" value="FAD_binding_2"/>
    <property type="match status" value="1"/>
</dbReference>
<sequence>MRMKKIAAIALGASMAVSLTACQTKTAAPETTKAPEATEGTTVKETAASGTGMSYTPGTYTGEGTGMKGAVKVDVTFSDSAITDIVVKEHSETYGIGYGLSTTPVEVLPGEIVAAQSLGVDLISGATITCSAIKGAVKDAVSQAGGDVDVLKEVPVVKPEAEDETLEADVVIAGAGVAGLAAGIEAANHGAKVVIVEKQGIPGGATTRSGGKLLAAGTKWQEEQNIEDNADMMFDYLKGIGGDEIDDEKLKLFSDTAYDNMLWLEEMGMKVQDVEPIHSSLKPWRVHNTEGGGGMTDGHGGQIIVPMVETFEKAGGTIVYNTTADKLLEAEDGSIVGLSGTREDGTTVTVNAKGTIIATGGYAQNKEMMARYPFAEGYSTQVPKGNVGDGLVMAKAVGADVYDAPGVQVVFCSFTSGVGINEEAGLIVNSDGKRVVNEDTYQYHVAVALQKNNGNRGYYIADANDPNPTVQYALTLEDTPKADSIEELAELIGVDKTALSETVTRYNELCAAGEDKDFGKPADKMIAVEGPQYAAIELKPAATVTYGGLVTDTTSHVLDPEGKTIPGLFAAGEVAFTGLFGDEYPCCGMAIGGGVYFGREAGREAAEMK</sequence>
<feature type="compositionally biased region" description="Low complexity" evidence="9">
    <location>
        <begin position="26"/>
        <end position="41"/>
    </location>
</feature>
<keyword evidence="6" id="KW-0274">FAD</keyword>
<evidence type="ECO:0000259" key="11">
    <source>
        <dbReference type="SMART" id="SM00900"/>
    </source>
</evidence>
<feature type="chain" id="PRO_5038827682" description="Urocanate reductase" evidence="10">
    <location>
        <begin position="22"/>
        <end position="609"/>
    </location>
</feature>
<evidence type="ECO:0000256" key="9">
    <source>
        <dbReference type="SAM" id="MobiDB-lite"/>
    </source>
</evidence>
<dbReference type="Gene3D" id="3.50.50.60">
    <property type="entry name" value="FAD/NAD(P)-binding domain"/>
    <property type="match status" value="1"/>
</dbReference>
<evidence type="ECO:0000256" key="6">
    <source>
        <dbReference type="ARBA" id="ARBA00022827"/>
    </source>
</evidence>
<evidence type="ECO:0000256" key="8">
    <source>
        <dbReference type="ARBA" id="ARBA00049922"/>
    </source>
</evidence>
<keyword evidence="10" id="KW-0732">Signal</keyword>
<accession>G5ILL7</accession>
<evidence type="ECO:0000256" key="1">
    <source>
        <dbReference type="ARBA" id="ARBA00001917"/>
    </source>
</evidence>
<dbReference type="EC" id="1.3.99.33" evidence="3"/>